<dbReference type="Gene3D" id="3.80.10.10">
    <property type="entry name" value="Ribonuclease Inhibitor"/>
    <property type="match status" value="2"/>
</dbReference>
<dbReference type="InterPro" id="IPR032675">
    <property type="entry name" value="LRR_dom_sf"/>
</dbReference>
<dbReference type="Pfam" id="PF13516">
    <property type="entry name" value="LRR_6"/>
    <property type="match status" value="2"/>
</dbReference>
<sequence>MSENPGHDMPAEDVEVSDLLKKGLRASDESDACAGTVGDVAAGAIKLEYKDNLSEKEAHVLRRVLSTEGSVKKLKLFGIPLCLCQIALEGHDDGASSLDELELFAVESEGKHFSVNLSGIFANLRVLNLSCNDIGDSFAKNIADFLKNNDTLRELGLWSNDIGDEGATALAEALKENGTLKKLALTQNNLTSQAILAFADALAVNSTLELVELFEVDVEEEDLAALFGNERYADSFKRIYILWMQEYLADLTRLLREDRHCSEVSIDVTDTVSEEHLREFFEAVAKNATVRTLHFHQGGCTFDALTDGLVSVLERSTTLTHVQNLMDVDRDETLVRILDALKENRSVTAFTMYAEQLTPAIATSLSQLLAANDVLNSVSVCEHFEISSDELGVVLEGLRKNYTLTKLMVAWDPDDSVEGVSEMAELLERNVRLLDRAVEFVRAGSAVVDDVEGADALKKVRSSAGLVDKLQKLTGKNKEAVLLNIEGALARLQS</sequence>
<evidence type="ECO:0000313" key="3">
    <source>
        <dbReference type="Proteomes" id="UP001321473"/>
    </source>
</evidence>
<reference evidence="2 3" key="1">
    <citation type="journal article" date="2023" name="Arcadia Sci">
        <title>De novo assembly of a long-read Amblyomma americanum tick genome.</title>
        <authorList>
            <person name="Chou S."/>
            <person name="Poskanzer K.E."/>
            <person name="Rollins M."/>
            <person name="Thuy-Boun P.S."/>
        </authorList>
    </citation>
    <scope>NUCLEOTIDE SEQUENCE [LARGE SCALE GENOMIC DNA]</scope>
    <source>
        <strain evidence="2">F_SG_1</strain>
        <tissue evidence="2">Salivary glands</tissue>
    </source>
</reference>
<dbReference type="EMBL" id="JARKHS020035385">
    <property type="protein sequence ID" value="KAK8757286.1"/>
    <property type="molecule type" value="Genomic_DNA"/>
</dbReference>
<name>A0AAQ4D496_AMBAM</name>
<evidence type="ECO:0008006" key="4">
    <source>
        <dbReference type="Google" id="ProtNLM"/>
    </source>
</evidence>
<dbReference type="PANTHER" id="PTHR24111:SF0">
    <property type="entry name" value="LEUCINE-RICH REPEAT-CONTAINING PROTEIN"/>
    <property type="match status" value="1"/>
</dbReference>
<keyword evidence="3" id="KW-1185">Reference proteome</keyword>
<dbReference type="InterPro" id="IPR052201">
    <property type="entry name" value="LRR-containing_regulator"/>
</dbReference>
<evidence type="ECO:0000313" key="2">
    <source>
        <dbReference type="EMBL" id="KAK8757286.1"/>
    </source>
</evidence>
<comment type="caution">
    <text evidence="2">The sequence shown here is derived from an EMBL/GenBank/DDBJ whole genome shotgun (WGS) entry which is preliminary data.</text>
</comment>
<dbReference type="SUPFAM" id="SSF52047">
    <property type="entry name" value="RNI-like"/>
    <property type="match status" value="2"/>
</dbReference>
<dbReference type="PANTHER" id="PTHR24111">
    <property type="entry name" value="LEUCINE-RICH REPEAT-CONTAINING PROTEIN 34"/>
    <property type="match status" value="1"/>
</dbReference>
<evidence type="ECO:0000256" key="1">
    <source>
        <dbReference type="ARBA" id="ARBA00022737"/>
    </source>
</evidence>
<organism evidence="2 3">
    <name type="scientific">Amblyomma americanum</name>
    <name type="common">Lone star tick</name>
    <dbReference type="NCBI Taxonomy" id="6943"/>
    <lineage>
        <taxon>Eukaryota</taxon>
        <taxon>Metazoa</taxon>
        <taxon>Ecdysozoa</taxon>
        <taxon>Arthropoda</taxon>
        <taxon>Chelicerata</taxon>
        <taxon>Arachnida</taxon>
        <taxon>Acari</taxon>
        <taxon>Parasitiformes</taxon>
        <taxon>Ixodida</taxon>
        <taxon>Ixodoidea</taxon>
        <taxon>Ixodidae</taxon>
        <taxon>Amblyomminae</taxon>
        <taxon>Amblyomma</taxon>
    </lineage>
</organism>
<dbReference type="InterPro" id="IPR001611">
    <property type="entry name" value="Leu-rich_rpt"/>
</dbReference>
<dbReference type="AlphaFoldDB" id="A0AAQ4D496"/>
<protein>
    <recommendedName>
        <fullName evidence="4">Ran gtpase-activating protein</fullName>
    </recommendedName>
</protein>
<dbReference type="Proteomes" id="UP001321473">
    <property type="component" value="Unassembled WGS sequence"/>
</dbReference>
<accession>A0AAQ4D496</accession>
<gene>
    <name evidence="2" type="ORF">V5799_000018</name>
</gene>
<dbReference type="SMART" id="SM00368">
    <property type="entry name" value="LRR_RI"/>
    <property type="match status" value="3"/>
</dbReference>
<proteinExistence type="predicted"/>
<keyword evidence="1" id="KW-0677">Repeat</keyword>